<dbReference type="PROSITE" id="PS51503">
    <property type="entry name" value="HIG1"/>
    <property type="match status" value="1"/>
</dbReference>
<keyword evidence="2 5" id="KW-0812">Transmembrane</keyword>
<dbReference type="PANTHER" id="PTHR12297:SF18">
    <property type="entry name" value="HIG1 DOMAIN FAMILY MEMBER 2A"/>
    <property type="match status" value="1"/>
</dbReference>
<evidence type="ECO:0000256" key="1">
    <source>
        <dbReference type="ARBA" id="ARBA00004325"/>
    </source>
</evidence>
<evidence type="ECO:0000313" key="8">
    <source>
        <dbReference type="Proteomes" id="UP000008281"/>
    </source>
</evidence>
<organism evidence="8">
    <name type="scientific">Caenorhabditis remanei</name>
    <name type="common">Caenorhabditis vulgaris</name>
    <dbReference type="NCBI Taxonomy" id="31234"/>
    <lineage>
        <taxon>Eukaryota</taxon>
        <taxon>Metazoa</taxon>
        <taxon>Ecdysozoa</taxon>
        <taxon>Nematoda</taxon>
        <taxon>Chromadorea</taxon>
        <taxon>Rhabditida</taxon>
        <taxon>Rhabditina</taxon>
        <taxon>Rhabditomorpha</taxon>
        <taxon>Rhabditoidea</taxon>
        <taxon>Rhabditidae</taxon>
        <taxon>Peloderinae</taxon>
        <taxon>Caenorhabditis</taxon>
    </lineage>
</organism>
<dbReference type="GO" id="GO:0031966">
    <property type="term" value="C:mitochondrial membrane"/>
    <property type="evidence" value="ECO:0007669"/>
    <property type="project" value="UniProtKB-SubCell"/>
</dbReference>
<reference evidence="7" key="1">
    <citation type="submission" date="2007-07" db="EMBL/GenBank/DDBJ databases">
        <title>PCAP assembly of the Caenorhabditis remanei genome.</title>
        <authorList>
            <consortium name="The Caenorhabditis remanei Sequencing Consortium"/>
            <person name="Wilson R.K."/>
        </authorList>
    </citation>
    <scope>NUCLEOTIDE SEQUENCE [LARGE SCALE GENOMIC DNA]</scope>
    <source>
        <strain evidence="7">PB4641</strain>
    </source>
</reference>
<evidence type="ECO:0000313" key="7">
    <source>
        <dbReference type="EMBL" id="EFO83333.1"/>
    </source>
</evidence>
<gene>
    <name evidence="7" type="ORF">CRE_07917</name>
</gene>
<protein>
    <recommendedName>
        <fullName evidence="6">HIG1 domain-containing protein</fullName>
    </recommendedName>
</protein>
<dbReference type="HOGENOM" id="CLU_1961543_0_0_1"/>
<dbReference type="Gene3D" id="6.10.140.1320">
    <property type="match status" value="1"/>
</dbReference>
<proteinExistence type="predicted"/>
<evidence type="ECO:0000256" key="5">
    <source>
        <dbReference type="SAM" id="Phobius"/>
    </source>
</evidence>
<dbReference type="EMBL" id="DS269422">
    <property type="protein sequence ID" value="EFO83333.1"/>
    <property type="molecule type" value="Genomic_DNA"/>
</dbReference>
<dbReference type="InterPro" id="IPR050355">
    <property type="entry name" value="RCF1"/>
</dbReference>
<dbReference type="PANTHER" id="PTHR12297">
    <property type="entry name" value="HYPOXIA-INDUCBILE GENE 1 HIG1 -RELATED"/>
    <property type="match status" value="1"/>
</dbReference>
<dbReference type="OrthoDB" id="6604018at2759"/>
<feature type="transmembrane region" description="Helical" evidence="5">
    <location>
        <begin position="57"/>
        <end position="78"/>
    </location>
</feature>
<dbReference type="Pfam" id="PF04588">
    <property type="entry name" value="HIG_1_N"/>
    <property type="match status" value="1"/>
</dbReference>
<keyword evidence="8" id="KW-1185">Reference proteome</keyword>
<dbReference type="eggNOG" id="KOG4431">
    <property type="taxonomic scope" value="Eukaryota"/>
</dbReference>
<sequence>MNAEPHDFRDHKAHMKWTQEKEAYRANIPMIPQDMSGGSRGQTAATTVLQKALNNPLVPLGMLATTGCLIGLFLSQIFTKTEIFSGMMVATLRRSSRDAQLFMRGRVVAQGLTVAALVGGAVMFGIGAPTDAALRAPGKGQANVVSLTPPPAVSNQH</sequence>
<dbReference type="STRING" id="31234.E3NPU5"/>
<dbReference type="FunCoup" id="E3NPU5">
    <property type="interactions" value="87"/>
</dbReference>
<keyword evidence="3 5" id="KW-1133">Transmembrane helix</keyword>
<accession>E3NPU5</accession>
<dbReference type="InterPro" id="IPR007667">
    <property type="entry name" value="Hypoxia_induced_domain"/>
</dbReference>
<dbReference type="InParanoid" id="E3NPU5"/>
<evidence type="ECO:0000256" key="2">
    <source>
        <dbReference type="ARBA" id="ARBA00022692"/>
    </source>
</evidence>
<keyword evidence="4 5" id="KW-0472">Membrane</keyword>
<dbReference type="Proteomes" id="UP000008281">
    <property type="component" value="Unassembled WGS sequence"/>
</dbReference>
<evidence type="ECO:0000256" key="3">
    <source>
        <dbReference type="ARBA" id="ARBA00022989"/>
    </source>
</evidence>
<name>E3NPU5_CAERE</name>
<dbReference type="GO" id="GO:0097250">
    <property type="term" value="P:mitochondrial respirasome assembly"/>
    <property type="evidence" value="ECO:0007669"/>
    <property type="project" value="TreeGrafter"/>
</dbReference>
<dbReference type="AlphaFoldDB" id="E3NPU5"/>
<comment type="subcellular location">
    <subcellularLocation>
        <location evidence="1">Mitochondrion membrane</location>
    </subcellularLocation>
</comment>
<feature type="domain" description="HIG1" evidence="6">
    <location>
        <begin position="29"/>
        <end position="135"/>
    </location>
</feature>
<feature type="transmembrane region" description="Helical" evidence="5">
    <location>
        <begin position="107"/>
        <end position="128"/>
    </location>
</feature>
<evidence type="ECO:0000256" key="4">
    <source>
        <dbReference type="ARBA" id="ARBA00023136"/>
    </source>
</evidence>
<evidence type="ECO:0000259" key="6">
    <source>
        <dbReference type="PROSITE" id="PS51503"/>
    </source>
</evidence>
<dbReference type="OMA" id="PHCISEG"/>